<reference evidence="2 3" key="2">
    <citation type="journal article" date="2020" name="Int. J. Syst. Evol. Microbiol.">
        <title>Sulfuracidifex tepidarius gen. nov., sp. nov. and transfer of Sulfolobus metallicus Huber and Stetter 1992 to the genus Sulfuracidifex as Sulfuracidifex metallicus comb. nov.</title>
        <authorList>
            <person name="Itoh T."/>
            <person name="Miura T."/>
            <person name="Sakai H.D."/>
            <person name="Kato S."/>
            <person name="Ohkuma M."/>
            <person name="Takashina T."/>
        </authorList>
    </citation>
    <scope>NUCLEOTIDE SEQUENCE</scope>
    <source>
        <strain evidence="1 3">IC-006</strain>
        <strain evidence="2">IC-007</strain>
    </source>
</reference>
<gene>
    <name evidence="1" type="ORF">IC006_0298</name>
    <name evidence="2" type="ORF">IC007_0281</name>
</gene>
<accession>A0A510DS80</accession>
<dbReference type="Proteomes" id="UP000322983">
    <property type="component" value="Chromosome"/>
</dbReference>
<dbReference type="EMBL" id="AP018929">
    <property type="protein sequence ID" value="BBG23014.1"/>
    <property type="molecule type" value="Genomic_DNA"/>
</dbReference>
<evidence type="ECO:0000313" key="2">
    <source>
        <dbReference type="EMBL" id="BBG25776.1"/>
    </source>
</evidence>
<reference evidence="4" key="1">
    <citation type="submission" date="2018-09" db="EMBL/GenBank/DDBJ databases">
        <title>Complete Genome Sequencing of Sulfolobus sp. JCM 16834.</title>
        <authorList>
            <person name="Kato S."/>
            <person name="Itoh T."/>
            <person name="Ohkuma M."/>
        </authorList>
    </citation>
    <scope>NUCLEOTIDE SEQUENCE [LARGE SCALE GENOMIC DNA]</scope>
    <source>
        <strain evidence="4">IC-007</strain>
    </source>
</reference>
<proteinExistence type="predicted"/>
<sequence>MICVKKITYRSKGGKTVILYFNNGVMVTGDFFCTEEDLSLIENSLSRCEKPDKKILGVEMEELYEIVKKEYPPCTKLT</sequence>
<evidence type="ECO:0000313" key="4">
    <source>
        <dbReference type="Proteomes" id="UP000325030"/>
    </source>
</evidence>
<protein>
    <submittedName>
        <fullName evidence="2">Uncharacterized protein</fullName>
    </submittedName>
</protein>
<dbReference type="Proteomes" id="UP000325030">
    <property type="component" value="Chromosome"/>
</dbReference>
<name>A0A510DZV1_9CREN</name>
<accession>A0A510DZV1</accession>
<evidence type="ECO:0000313" key="3">
    <source>
        <dbReference type="Proteomes" id="UP000322983"/>
    </source>
</evidence>
<dbReference type="STRING" id="1294262.GCA_001316085_02894"/>
<evidence type="ECO:0000313" key="1">
    <source>
        <dbReference type="EMBL" id="BBG23014.1"/>
    </source>
</evidence>
<dbReference type="AlphaFoldDB" id="A0A510DZV1"/>
<keyword evidence="3" id="KW-1185">Reference proteome</keyword>
<dbReference type="EMBL" id="AP018930">
    <property type="protein sequence ID" value="BBG25776.1"/>
    <property type="molecule type" value="Genomic_DNA"/>
</dbReference>
<organism evidence="2 4">
    <name type="scientific">Sulfuracidifex tepidarius</name>
    <dbReference type="NCBI Taxonomy" id="1294262"/>
    <lineage>
        <taxon>Archaea</taxon>
        <taxon>Thermoproteota</taxon>
        <taxon>Thermoprotei</taxon>
        <taxon>Sulfolobales</taxon>
        <taxon>Sulfolobaceae</taxon>
        <taxon>Sulfuracidifex</taxon>
    </lineage>
</organism>
<dbReference type="KEGG" id="step:IC006_0298"/>